<dbReference type="Gene3D" id="3.10.20.90">
    <property type="entry name" value="Phosphatidylinositol 3-kinase Catalytic Subunit, Chain A, domain 1"/>
    <property type="match status" value="1"/>
</dbReference>
<keyword evidence="4" id="KW-0539">Nucleus</keyword>
<dbReference type="Pfam" id="PF02042">
    <property type="entry name" value="RWP-RK"/>
    <property type="match status" value="1"/>
</dbReference>
<dbReference type="PANTHER" id="PTHR32002:SF35">
    <property type="entry name" value="PROTEIN NLP6"/>
    <property type="match status" value="1"/>
</dbReference>
<organism evidence="7 8">
    <name type="scientific">Ilex paraguariensis</name>
    <name type="common">yerba mate</name>
    <dbReference type="NCBI Taxonomy" id="185542"/>
    <lineage>
        <taxon>Eukaryota</taxon>
        <taxon>Viridiplantae</taxon>
        <taxon>Streptophyta</taxon>
        <taxon>Embryophyta</taxon>
        <taxon>Tracheophyta</taxon>
        <taxon>Spermatophyta</taxon>
        <taxon>Magnoliopsida</taxon>
        <taxon>eudicotyledons</taxon>
        <taxon>Gunneridae</taxon>
        <taxon>Pentapetalae</taxon>
        <taxon>asterids</taxon>
        <taxon>campanulids</taxon>
        <taxon>Aquifoliales</taxon>
        <taxon>Aquifoliaceae</taxon>
        <taxon>Ilex</taxon>
    </lineage>
</organism>
<keyword evidence="1" id="KW-0805">Transcription regulation</keyword>
<keyword evidence="8" id="KW-1185">Reference proteome</keyword>
<proteinExistence type="predicted"/>
<dbReference type="SMART" id="SM00666">
    <property type="entry name" value="PB1"/>
    <property type="match status" value="1"/>
</dbReference>
<dbReference type="Pfam" id="PF00564">
    <property type="entry name" value="PB1"/>
    <property type="match status" value="1"/>
</dbReference>
<feature type="domain" description="PB1" evidence="6">
    <location>
        <begin position="265"/>
        <end position="348"/>
    </location>
</feature>
<dbReference type="InterPro" id="IPR000270">
    <property type="entry name" value="PB1_dom"/>
</dbReference>
<evidence type="ECO:0000313" key="8">
    <source>
        <dbReference type="Proteomes" id="UP001642360"/>
    </source>
</evidence>
<evidence type="ECO:0000259" key="6">
    <source>
        <dbReference type="PROSITE" id="PS51745"/>
    </source>
</evidence>
<dbReference type="AlphaFoldDB" id="A0ABC8S9I6"/>
<name>A0ABC8S9I6_9AQUA</name>
<dbReference type="SUPFAM" id="SSF54277">
    <property type="entry name" value="CAD &amp; PB1 domains"/>
    <property type="match status" value="1"/>
</dbReference>
<dbReference type="GO" id="GO:0003677">
    <property type="term" value="F:DNA binding"/>
    <property type="evidence" value="ECO:0007669"/>
    <property type="project" value="UniProtKB-KW"/>
</dbReference>
<dbReference type="PROSITE" id="PS51745">
    <property type="entry name" value="PB1"/>
    <property type="match status" value="1"/>
</dbReference>
<dbReference type="InterPro" id="IPR053793">
    <property type="entry name" value="PB1-like"/>
</dbReference>
<dbReference type="EMBL" id="CAUOFW020002169">
    <property type="protein sequence ID" value="CAK9151839.1"/>
    <property type="molecule type" value="Genomic_DNA"/>
</dbReference>
<reference evidence="7 8" key="1">
    <citation type="submission" date="2024-02" db="EMBL/GenBank/DDBJ databases">
        <authorList>
            <person name="Vignale AGUSTIN F."/>
            <person name="Sosa J E."/>
            <person name="Modenutti C."/>
        </authorList>
    </citation>
    <scope>NUCLEOTIDE SEQUENCE [LARGE SCALE GENOMIC DNA]</scope>
</reference>
<evidence type="ECO:0000256" key="3">
    <source>
        <dbReference type="ARBA" id="ARBA00023163"/>
    </source>
</evidence>
<comment type="caution">
    <text evidence="7">The sequence shown here is derived from an EMBL/GenBank/DDBJ whole genome shotgun (WGS) entry which is preliminary data.</text>
</comment>
<dbReference type="PANTHER" id="PTHR32002">
    <property type="entry name" value="PROTEIN NLP8"/>
    <property type="match status" value="1"/>
</dbReference>
<dbReference type="Proteomes" id="UP001642360">
    <property type="component" value="Unassembled WGS sequence"/>
</dbReference>
<dbReference type="PROSITE" id="PS51519">
    <property type="entry name" value="RWP_RK"/>
    <property type="match status" value="1"/>
</dbReference>
<evidence type="ECO:0000256" key="1">
    <source>
        <dbReference type="ARBA" id="ARBA00023015"/>
    </source>
</evidence>
<accession>A0ABC8S9I6</accession>
<keyword evidence="2" id="KW-0238">DNA-binding</keyword>
<evidence type="ECO:0000256" key="2">
    <source>
        <dbReference type="ARBA" id="ARBA00023125"/>
    </source>
</evidence>
<evidence type="ECO:0000313" key="7">
    <source>
        <dbReference type="EMBL" id="CAK9151839.1"/>
    </source>
</evidence>
<gene>
    <name evidence="7" type="ORF">ILEXP_LOCUS20000</name>
</gene>
<dbReference type="InterPro" id="IPR003035">
    <property type="entry name" value="RWP-RK_dom"/>
</dbReference>
<keyword evidence="3" id="KW-0804">Transcription</keyword>
<evidence type="ECO:0008006" key="9">
    <source>
        <dbReference type="Google" id="ProtNLM"/>
    </source>
</evidence>
<sequence>MKQIVFGRMKLQNVQMKGISSGVILMCIQLKGRYVMGRIDIIGHRKTQFCNGRPEIAFGEGLREEIFVQTIKSFPNNEPDLSHDYVQISQNTRSPQGPQAYPNGADMRIGSSEQQPMVDFDVTCIRGNIVITDQSDIPVTDSEKNSRKMISPLLSPEFLPQLYGTKLDDAAKCLGVSRTTLKRFCRKHGILKWPFRKGKKGSNDLPKLNCGNESVRGTEGALYQPSFAPVSMQPRTSARQMPTEHKVSPIVDPMPDVAAMQDMKTFNIKATYRTGIIQFPLSSSSRKTELEDNVSESLKLMRGKFSISYLDTEEGDWILITRDKDLQYCMDVSKQLGKRTIKMLIEDIGSV</sequence>
<dbReference type="InterPro" id="IPR045012">
    <property type="entry name" value="NLP"/>
</dbReference>
<protein>
    <recommendedName>
        <fullName evidence="9">RWP-RK domain-containing protein</fullName>
    </recommendedName>
</protein>
<evidence type="ECO:0000259" key="5">
    <source>
        <dbReference type="PROSITE" id="PS51519"/>
    </source>
</evidence>
<feature type="domain" description="RWP-RK" evidence="5">
    <location>
        <begin position="137"/>
        <end position="221"/>
    </location>
</feature>
<evidence type="ECO:0000256" key="4">
    <source>
        <dbReference type="ARBA" id="ARBA00023242"/>
    </source>
</evidence>